<dbReference type="Pfam" id="PF13855">
    <property type="entry name" value="LRR_8"/>
    <property type="match status" value="1"/>
</dbReference>
<dbReference type="AlphaFoldDB" id="A0AAN7QMJ7"/>
<evidence type="ECO:0000256" key="12">
    <source>
        <dbReference type="ARBA" id="ARBA00022840"/>
    </source>
</evidence>
<dbReference type="PROSITE" id="PS50011">
    <property type="entry name" value="PROTEIN_KINASE_DOM"/>
    <property type="match status" value="1"/>
</dbReference>
<evidence type="ECO:0000256" key="6">
    <source>
        <dbReference type="ARBA" id="ARBA00022679"/>
    </source>
</evidence>
<evidence type="ECO:0000256" key="14">
    <source>
        <dbReference type="ARBA" id="ARBA00023136"/>
    </source>
</evidence>
<keyword evidence="5" id="KW-0433">Leucine-rich repeat</keyword>
<dbReference type="PROSITE" id="PS51450">
    <property type="entry name" value="LRR"/>
    <property type="match status" value="1"/>
</dbReference>
<evidence type="ECO:0000256" key="7">
    <source>
        <dbReference type="ARBA" id="ARBA00022692"/>
    </source>
</evidence>
<comment type="subcellular location">
    <subcellularLocation>
        <location evidence="1">Membrane</location>
        <topology evidence="1">Single-pass membrane protein</topology>
    </subcellularLocation>
</comment>
<dbReference type="InterPro" id="IPR001611">
    <property type="entry name" value="Leu-rich_rpt"/>
</dbReference>
<feature type="compositionally biased region" description="Polar residues" evidence="21">
    <location>
        <begin position="477"/>
        <end position="493"/>
    </location>
</feature>
<dbReference type="FunFam" id="3.80.10.10:FF:000129">
    <property type="entry name" value="Leucine-rich repeat receptor-like kinase"/>
    <property type="match status" value="1"/>
</dbReference>
<keyword evidence="7 22" id="KW-0812">Transmembrane</keyword>
<protein>
    <recommendedName>
        <fullName evidence="3">non-specific serine/threonine protein kinase</fullName>
        <ecNumber evidence="3">2.7.11.1</ecNumber>
    </recommendedName>
</protein>
<dbReference type="InterPro" id="IPR011009">
    <property type="entry name" value="Kinase-like_dom_sf"/>
</dbReference>
<feature type="region of interest" description="Disordered" evidence="21">
    <location>
        <begin position="474"/>
        <end position="501"/>
    </location>
</feature>
<feature type="binding site" evidence="20">
    <location>
        <position position="638"/>
    </location>
    <ligand>
        <name>ATP</name>
        <dbReference type="ChEBI" id="CHEBI:30616"/>
    </ligand>
</feature>
<evidence type="ECO:0000256" key="19">
    <source>
        <dbReference type="ARBA" id="ARBA00048679"/>
    </source>
</evidence>
<keyword evidence="25" id="KW-1185">Reference proteome</keyword>
<reference evidence="24 25" key="1">
    <citation type="journal article" date="2023" name="Hortic Res">
        <title>Pangenome of water caltrop reveals structural variations and asymmetric subgenome divergence after allopolyploidization.</title>
        <authorList>
            <person name="Zhang X."/>
            <person name="Chen Y."/>
            <person name="Wang L."/>
            <person name="Yuan Y."/>
            <person name="Fang M."/>
            <person name="Shi L."/>
            <person name="Lu R."/>
            <person name="Comes H.P."/>
            <person name="Ma Y."/>
            <person name="Chen Y."/>
            <person name="Huang G."/>
            <person name="Zhou Y."/>
            <person name="Zheng Z."/>
            <person name="Qiu Y."/>
        </authorList>
    </citation>
    <scope>NUCLEOTIDE SEQUENCE [LARGE SCALE GENOMIC DNA]</scope>
    <source>
        <tissue evidence="24">Roots</tissue>
    </source>
</reference>
<keyword evidence="6" id="KW-0808">Transferase</keyword>
<dbReference type="SMART" id="SM00220">
    <property type="entry name" value="S_TKc"/>
    <property type="match status" value="1"/>
</dbReference>
<dbReference type="InterPro" id="IPR000719">
    <property type="entry name" value="Prot_kinase_dom"/>
</dbReference>
<dbReference type="PANTHER" id="PTHR47986:SF34">
    <property type="entry name" value="RECEPTOR-LIKE KINASE TMK2"/>
    <property type="match status" value="1"/>
</dbReference>
<dbReference type="Pfam" id="PF08263">
    <property type="entry name" value="LRRNT_2"/>
    <property type="match status" value="2"/>
</dbReference>
<evidence type="ECO:0000256" key="22">
    <source>
        <dbReference type="SAM" id="Phobius"/>
    </source>
</evidence>
<dbReference type="CDD" id="cd14066">
    <property type="entry name" value="STKc_IRAK"/>
    <property type="match status" value="1"/>
</dbReference>
<dbReference type="SMART" id="SM00369">
    <property type="entry name" value="LRR_TYP"/>
    <property type="match status" value="4"/>
</dbReference>
<feature type="domain" description="Protein kinase" evidence="23">
    <location>
        <begin position="610"/>
        <end position="894"/>
    </location>
</feature>
<keyword evidence="12 20" id="KW-0067">ATP-binding</keyword>
<dbReference type="Pfam" id="PF00560">
    <property type="entry name" value="LRR_1"/>
    <property type="match status" value="3"/>
</dbReference>
<feature type="transmembrane region" description="Helical" evidence="22">
    <location>
        <begin position="509"/>
        <end position="528"/>
    </location>
</feature>
<proteinExistence type="inferred from homology"/>
<dbReference type="InterPro" id="IPR008271">
    <property type="entry name" value="Ser/Thr_kinase_AS"/>
</dbReference>
<comment type="catalytic activity">
    <reaction evidence="18">
        <text>L-threonyl-[protein] + ATP = O-phospho-L-threonyl-[protein] + ADP + H(+)</text>
        <dbReference type="Rhea" id="RHEA:46608"/>
        <dbReference type="Rhea" id="RHEA-COMP:11060"/>
        <dbReference type="Rhea" id="RHEA-COMP:11605"/>
        <dbReference type="ChEBI" id="CHEBI:15378"/>
        <dbReference type="ChEBI" id="CHEBI:30013"/>
        <dbReference type="ChEBI" id="CHEBI:30616"/>
        <dbReference type="ChEBI" id="CHEBI:61977"/>
        <dbReference type="ChEBI" id="CHEBI:456216"/>
        <dbReference type="EC" id="2.7.11.1"/>
    </reaction>
</comment>
<organism evidence="24 25">
    <name type="scientific">Trapa incisa</name>
    <dbReference type="NCBI Taxonomy" id="236973"/>
    <lineage>
        <taxon>Eukaryota</taxon>
        <taxon>Viridiplantae</taxon>
        <taxon>Streptophyta</taxon>
        <taxon>Embryophyta</taxon>
        <taxon>Tracheophyta</taxon>
        <taxon>Spermatophyta</taxon>
        <taxon>Magnoliopsida</taxon>
        <taxon>eudicotyledons</taxon>
        <taxon>Gunneridae</taxon>
        <taxon>Pentapetalae</taxon>
        <taxon>rosids</taxon>
        <taxon>malvids</taxon>
        <taxon>Myrtales</taxon>
        <taxon>Lythraceae</taxon>
        <taxon>Trapa</taxon>
    </lineage>
</organism>
<dbReference type="EC" id="2.7.11.1" evidence="3"/>
<evidence type="ECO:0000256" key="18">
    <source>
        <dbReference type="ARBA" id="ARBA00047899"/>
    </source>
</evidence>
<dbReference type="FunFam" id="1.10.510.10:FF:000198">
    <property type="entry name" value="receptor protein kinase TMK1"/>
    <property type="match status" value="1"/>
</dbReference>
<evidence type="ECO:0000256" key="8">
    <source>
        <dbReference type="ARBA" id="ARBA00022729"/>
    </source>
</evidence>
<evidence type="ECO:0000256" key="4">
    <source>
        <dbReference type="ARBA" id="ARBA00022527"/>
    </source>
</evidence>
<comment type="similarity">
    <text evidence="2">Belongs to the protein kinase superfamily. Ser/Thr protein kinase family.</text>
</comment>
<accession>A0AAN7QMJ7</accession>
<keyword evidence="15" id="KW-1015">Disulfide bond</keyword>
<dbReference type="FunFam" id="3.30.200.20:FF:000226">
    <property type="entry name" value="receptor protein kinase TMK1"/>
    <property type="match status" value="1"/>
</dbReference>
<sequence>MVRWTKSEMLIVGFVLSLHLTDPRAYSLMQDLMDLLGAITQFAILGLFFCASAQNQQGDVLAMQALKKSLTLPSSLDWSDSNPCLWQNVQCDNGRVTRIQIGNKGISGTLPPDIQNLTSLMIFEVMGNRITGAVPSFAGLSQLQEVLLHDNKFSSIPPDFFSGLSSLEVIELSYNPFPAWEIPASLLNCSALKNFSANGANVVGKVPDFITASNFPVIFGLKLAQNSLEGGLPSSFAGSPLQILWLNNIGGELNGNIEVLGSMTQLVEVWLHGNQFSGPIPELSNLKNLQWLSLRDNQLTGVIPNSLLNLPSLKCVNISNNLLQGPIPAFSKTVTVDMAYGNRFCLQTPGPCDSRVTTFLSIAQSMGYPVKFAENWLGNNPCDTSDSWWGISCSGENITVINFQAMGLTGSISPKFSMITSLQKLILKNNNLSGTIPSELTALPNLQLLDVSNNRLQGVIPAFSNKVNIITEGNPKIGQNITEPPSASPGPTGQSPPSVVSEKKSSNRLIIYSLVGGVLGVFLLVLVFCSLKRRPKNSSIVESPNSVTVVHPQHSGDQNDVKITVAPSSGNGASSEIHALISGTPGDVYIVEAGNMIISIQVLRDITGNFGEENILGKGGFGTVYKGELYDGTKVAVKRMESSPVLEKGLTEFKAEIAVLTKVRHRHLVSLLGYCLDENEKLLVYEYMPQGTLSRHLFHWKEERLIPLQWTKRVAIALDVARGVEYLHNLAHHTFIHRDLKPSNILLSNDMRAKVADFGLVRLAPEGKGSIATCLAGTFGYLAPEYAVTGRVSTKVDVFSFGVILMEIITGRKALDESLDEDSVHLVTWFRRRLTDKENLEKDIDEAIELNEETLGSIRTVAELAGHCCAREPYQRPEMGYVVNVLSSIVELWIPSEPDTEEYYKSDLDMTLPQALKKWQGHEGMSHWDDSSSSYLPSGEVSHTSIPTHPFGFANSFTSADGR</sequence>
<keyword evidence="11" id="KW-0418">Kinase</keyword>
<keyword evidence="9" id="KW-0677">Repeat</keyword>
<evidence type="ECO:0000256" key="11">
    <source>
        <dbReference type="ARBA" id="ARBA00022777"/>
    </source>
</evidence>
<name>A0AAN7QMJ7_9MYRT</name>
<keyword evidence="14 22" id="KW-0472">Membrane</keyword>
<evidence type="ECO:0000256" key="20">
    <source>
        <dbReference type="PROSITE-ProRule" id="PRU10141"/>
    </source>
</evidence>
<dbReference type="PROSITE" id="PS00107">
    <property type="entry name" value="PROTEIN_KINASE_ATP"/>
    <property type="match status" value="1"/>
</dbReference>
<dbReference type="InterPro" id="IPR017441">
    <property type="entry name" value="Protein_kinase_ATP_BS"/>
</dbReference>
<dbReference type="PANTHER" id="PTHR47986">
    <property type="entry name" value="OSJNBA0070M12.3 PROTEIN"/>
    <property type="match status" value="1"/>
</dbReference>
<gene>
    <name evidence="24" type="ORF">SAY87_030935</name>
</gene>
<dbReference type="SUPFAM" id="SSF56112">
    <property type="entry name" value="Protein kinase-like (PK-like)"/>
    <property type="match status" value="1"/>
</dbReference>
<evidence type="ECO:0000256" key="2">
    <source>
        <dbReference type="ARBA" id="ARBA00008684"/>
    </source>
</evidence>
<evidence type="ECO:0000256" key="3">
    <source>
        <dbReference type="ARBA" id="ARBA00012513"/>
    </source>
</evidence>
<dbReference type="SUPFAM" id="SSF52058">
    <property type="entry name" value="L domain-like"/>
    <property type="match status" value="1"/>
</dbReference>
<dbReference type="InterPro" id="IPR013210">
    <property type="entry name" value="LRR_N_plant-typ"/>
</dbReference>
<evidence type="ECO:0000256" key="5">
    <source>
        <dbReference type="ARBA" id="ARBA00022614"/>
    </source>
</evidence>
<dbReference type="GO" id="GO:0005524">
    <property type="term" value="F:ATP binding"/>
    <property type="evidence" value="ECO:0007669"/>
    <property type="project" value="UniProtKB-UniRule"/>
</dbReference>
<dbReference type="GO" id="GO:0016020">
    <property type="term" value="C:membrane"/>
    <property type="evidence" value="ECO:0007669"/>
    <property type="project" value="UniProtKB-SubCell"/>
</dbReference>
<dbReference type="Gene3D" id="3.30.200.20">
    <property type="entry name" value="Phosphorylase Kinase, domain 1"/>
    <property type="match status" value="1"/>
</dbReference>
<dbReference type="InterPro" id="IPR003591">
    <property type="entry name" value="Leu-rich_rpt_typical-subtyp"/>
</dbReference>
<keyword evidence="17" id="KW-0325">Glycoprotein</keyword>
<dbReference type="InterPro" id="IPR032675">
    <property type="entry name" value="LRR_dom_sf"/>
</dbReference>
<evidence type="ECO:0000256" key="16">
    <source>
        <dbReference type="ARBA" id="ARBA00023170"/>
    </source>
</evidence>
<keyword evidence="13 22" id="KW-1133">Transmembrane helix</keyword>
<keyword evidence="16" id="KW-0675">Receptor</keyword>
<evidence type="ECO:0000259" key="23">
    <source>
        <dbReference type="PROSITE" id="PS50011"/>
    </source>
</evidence>
<keyword evidence="10 20" id="KW-0547">Nucleotide-binding</keyword>
<evidence type="ECO:0000256" key="9">
    <source>
        <dbReference type="ARBA" id="ARBA00022737"/>
    </source>
</evidence>
<evidence type="ECO:0000256" key="15">
    <source>
        <dbReference type="ARBA" id="ARBA00023157"/>
    </source>
</evidence>
<keyword evidence="8" id="KW-0732">Signal</keyword>
<dbReference type="FunFam" id="3.80.10.10:FF:000190">
    <property type="entry name" value="Receptor-like kinase TMK4"/>
    <property type="match status" value="1"/>
</dbReference>
<dbReference type="InterPro" id="IPR052422">
    <property type="entry name" value="Auxin_Ser/Thr_Kinase"/>
</dbReference>
<keyword evidence="4" id="KW-0723">Serine/threonine-protein kinase</keyword>
<dbReference type="GO" id="GO:0004674">
    <property type="term" value="F:protein serine/threonine kinase activity"/>
    <property type="evidence" value="ECO:0007669"/>
    <property type="project" value="UniProtKB-KW"/>
</dbReference>
<dbReference type="Gene3D" id="1.10.510.10">
    <property type="entry name" value="Transferase(Phosphotransferase) domain 1"/>
    <property type="match status" value="1"/>
</dbReference>
<evidence type="ECO:0000256" key="21">
    <source>
        <dbReference type="SAM" id="MobiDB-lite"/>
    </source>
</evidence>
<dbReference type="EMBL" id="JAXIOK010000005">
    <property type="protein sequence ID" value="KAK4770403.1"/>
    <property type="molecule type" value="Genomic_DNA"/>
</dbReference>
<comment type="caution">
    <text evidence="24">The sequence shown here is derived from an EMBL/GenBank/DDBJ whole genome shotgun (WGS) entry which is preliminary data.</text>
</comment>
<comment type="catalytic activity">
    <reaction evidence="19">
        <text>L-seryl-[protein] + ATP = O-phospho-L-seryl-[protein] + ADP + H(+)</text>
        <dbReference type="Rhea" id="RHEA:17989"/>
        <dbReference type="Rhea" id="RHEA-COMP:9863"/>
        <dbReference type="Rhea" id="RHEA-COMP:11604"/>
        <dbReference type="ChEBI" id="CHEBI:15378"/>
        <dbReference type="ChEBI" id="CHEBI:29999"/>
        <dbReference type="ChEBI" id="CHEBI:30616"/>
        <dbReference type="ChEBI" id="CHEBI:83421"/>
        <dbReference type="ChEBI" id="CHEBI:456216"/>
        <dbReference type="EC" id="2.7.11.1"/>
    </reaction>
</comment>
<evidence type="ECO:0000313" key="24">
    <source>
        <dbReference type="EMBL" id="KAK4770403.1"/>
    </source>
</evidence>
<dbReference type="Pfam" id="PF00069">
    <property type="entry name" value="Pkinase"/>
    <property type="match status" value="1"/>
</dbReference>
<evidence type="ECO:0000256" key="13">
    <source>
        <dbReference type="ARBA" id="ARBA00022989"/>
    </source>
</evidence>
<evidence type="ECO:0000256" key="17">
    <source>
        <dbReference type="ARBA" id="ARBA00023180"/>
    </source>
</evidence>
<evidence type="ECO:0000256" key="1">
    <source>
        <dbReference type="ARBA" id="ARBA00004167"/>
    </source>
</evidence>
<dbReference type="Proteomes" id="UP001345219">
    <property type="component" value="Chromosome 24"/>
</dbReference>
<evidence type="ECO:0000256" key="10">
    <source>
        <dbReference type="ARBA" id="ARBA00022741"/>
    </source>
</evidence>
<dbReference type="Gene3D" id="3.80.10.10">
    <property type="entry name" value="Ribonuclease Inhibitor"/>
    <property type="match status" value="2"/>
</dbReference>
<dbReference type="PROSITE" id="PS00108">
    <property type="entry name" value="PROTEIN_KINASE_ST"/>
    <property type="match status" value="1"/>
</dbReference>
<evidence type="ECO:0000313" key="25">
    <source>
        <dbReference type="Proteomes" id="UP001345219"/>
    </source>
</evidence>